<evidence type="ECO:0000313" key="3">
    <source>
        <dbReference type="EMBL" id="CAG6395265.1"/>
    </source>
</evidence>
<dbReference type="SUPFAM" id="SSF48264">
    <property type="entry name" value="Cytochrome P450"/>
    <property type="match status" value="1"/>
</dbReference>
<dbReference type="Pfam" id="PF00067">
    <property type="entry name" value="p450"/>
    <property type="match status" value="1"/>
</dbReference>
<accession>A0A9W4DXE0</accession>
<protein>
    <submittedName>
        <fullName evidence="3">Cytochrome P450 hydroxylase</fullName>
    </submittedName>
</protein>
<dbReference type="PANTHER" id="PTHR46696:SF1">
    <property type="entry name" value="CYTOCHROME P450 YJIB-RELATED"/>
    <property type="match status" value="1"/>
</dbReference>
<dbReference type="AlphaFoldDB" id="A0A9W4DXE0"/>
<evidence type="ECO:0000256" key="2">
    <source>
        <dbReference type="RuleBase" id="RU000461"/>
    </source>
</evidence>
<dbReference type="Gene3D" id="1.10.630.10">
    <property type="entry name" value="Cytochrome P450"/>
    <property type="match status" value="1"/>
</dbReference>
<keyword evidence="2" id="KW-0408">Iron</keyword>
<dbReference type="GO" id="GO:0005506">
    <property type="term" value="F:iron ion binding"/>
    <property type="evidence" value="ECO:0007669"/>
    <property type="project" value="InterPro"/>
</dbReference>
<keyword evidence="4" id="KW-1185">Reference proteome</keyword>
<comment type="caution">
    <text evidence="3">The sequence shown here is derived from an EMBL/GenBank/DDBJ whole genome shotgun (WGS) entry which is preliminary data.</text>
</comment>
<proteinExistence type="inferred from homology"/>
<dbReference type="GO" id="GO:0020037">
    <property type="term" value="F:heme binding"/>
    <property type="evidence" value="ECO:0007669"/>
    <property type="project" value="InterPro"/>
</dbReference>
<keyword evidence="2" id="KW-0503">Monooxygenase</keyword>
<dbReference type="GO" id="GO:0004497">
    <property type="term" value="F:monooxygenase activity"/>
    <property type="evidence" value="ECO:0007669"/>
    <property type="project" value="UniProtKB-KW"/>
</dbReference>
<keyword evidence="2" id="KW-0349">Heme</keyword>
<reference evidence="3" key="1">
    <citation type="submission" date="2021-05" db="EMBL/GenBank/DDBJ databases">
        <authorList>
            <person name="Arsene-Ploetze F."/>
        </authorList>
    </citation>
    <scope>NUCLEOTIDE SEQUENCE</scope>
    <source>
        <strain evidence="3">DSM 42138</strain>
    </source>
</reference>
<keyword evidence="2" id="KW-0560">Oxidoreductase</keyword>
<dbReference type="GO" id="GO:0016705">
    <property type="term" value="F:oxidoreductase activity, acting on paired donors, with incorporation or reduction of molecular oxygen"/>
    <property type="evidence" value="ECO:0007669"/>
    <property type="project" value="InterPro"/>
</dbReference>
<name>A0A9W4DXE0_9ACTN</name>
<dbReference type="InterPro" id="IPR017972">
    <property type="entry name" value="Cyt_P450_CS"/>
</dbReference>
<sequence>MAFSAGVHYCFGAPLARLEAQTLLAGLLRRPALISAGEPRWAPGLVFRRIIDLPLSLGGASR</sequence>
<dbReference type="InterPro" id="IPR036396">
    <property type="entry name" value="Cyt_P450_sf"/>
</dbReference>
<dbReference type="PANTHER" id="PTHR46696">
    <property type="entry name" value="P450, PUTATIVE (EUROFUNG)-RELATED"/>
    <property type="match status" value="1"/>
</dbReference>
<keyword evidence="2" id="KW-0479">Metal-binding</keyword>
<comment type="similarity">
    <text evidence="1 2">Belongs to the cytochrome P450 family.</text>
</comment>
<dbReference type="InterPro" id="IPR001128">
    <property type="entry name" value="Cyt_P450"/>
</dbReference>
<dbReference type="Proteomes" id="UP001152519">
    <property type="component" value="Unassembled WGS sequence"/>
</dbReference>
<gene>
    <name evidence="3" type="ORF">SCOCK_300074</name>
</gene>
<dbReference type="PROSITE" id="PS00086">
    <property type="entry name" value="CYTOCHROME_P450"/>
    <property type="match status" value="1"/>
</dbReference>
<dbReference type="EMBL" id="CAJSLV010000060">
    <property type="protein sequence ID" value="CAG6395265.1"/>
    <property type="molecule type" value="Genomic_DNA"/>
</dbReference>
<organism evidence="3 4">
    <name type="scientific">Actinacidiphila cocklensis</name>
    <dbReference type="NCBI Taxonomy" id="887465"/>
    <lineage>
        <taxon>Bacteria</taxon>
        <taxon>Bacillati</taxon>
        <taxon>Actinomycetota</taxon>
        <taxon>Actinomycetes</taxon>
        <taxon>Kitasatosporales</taxon>
        <taxon>Streptomycetaceae</taxon>
        <taxon>Actinacidiphila</taxon>
    </lineage>
</organism>
<evidence type="ECO:0000256" key="1">
    <source>
        <dbReference type="ARBA" id="ARBA00010617"/>
    </source>
</evidence>
<evidence type="ECO:0000313" key="4">
    <source>
        <dbReference type="Proteomes" id="UP001152519"/>
    </source>
</evidence>